<dbReference type="SUPFAM" id="SSF53756">
    <property type="entry name" value="UDP-Glycosyltransferase/glycogen phosphorylase"/>
    <property type="match status" value="1"/>
</dbReference>
<feature type="region of interest" description="Disordered" evidence="1">
    <location>
        <begin position="395"/>
        <end position="420"/>
    </location>
</feature>
<protein>
    <submittedName>
        <fullName evidence="2">Glycosyltransferase family 4 protein</fullName>
    </submittedName>
</protein>
<proteinExistence type="predicted"/>
<evidence type="ECO:0000313" key="3">
    <source>
        <dbReference type="Proteomes" id="UP000575397"/>
    </source>
</evidence>
<keyword evidence="2" id="KW-0808">Transferase</keyword>
<evidence type="ECO:0000256" key="1">
    <source>
        <dbReference type="SAM" id="MobiDB-lite"/>
    </source>
</evidence>
<accession>A0A7Y0UTE2</accession>
<dbReference type="RefSeq" id="WP_169762594.1">
    <property type="nucleotide sequence ID" value="NZ_JABCUS010000010.1"/>
</dbReference>
<dbReference type="PANTHER" id="PTHR45947:SF3">
    <property type="entry name" value="SULFOQUINOVOSYL TRANSFERASE SQD2"/>
    <property type="match status" value="1"/>
</dbReference>
<dbReference type="InterPro" id="IPR050194">
    <property type="entry name" value="Glycosyltransferase_grp1"/>
</dbReference>
<dbReference type="GO" id="GO:0016757">
    <property type="term" value="F:glycosyltransferase activity"/>
    <property type="evidence" value="ECO:0007669"/>
    <property type="project" value="TreeGrafter"/>
</dbReference>
<dbReference type="EMBL" id="JABCUS010000010">
    <property type="protein sequence ID" value="NMX03394.1"/>
    <property type="molecule type" value="Genomic_DNA"/>
</dbReference>
<dbReference type="Pfam" id="PF13692">
    <property type="entry name" value="Glyco_trans_1_4"/>
    <property type="match status" value="1"/>
</dbReference>
<name>A0A7Y0UTE2_9ACTO</name>
<comment type="caution">
    <text evidence="2">The sequence shown here is derived from an EMBL/GenBank/DDBJ whole genome shotgun (WGS) entry which is preliminary data.</text>
</comment>
<gene>
    <name evidence="2" type="ORF">HHJ77_05530</name>
</gene>
<dbReference type="PANTHER" id="PTHR45947">
    <property type="entry name" value="SULFOQUINOVOSYL TRANSFERASE SQD2"/>
    <property type="match status" value="1"/>
</dbReference>
<dbReference type="CDD" id="cd03801">
    <property type="entry name" value="GT4_PimA-like"/>
    <property type="match status" value="1"/>
</dbReference>
<dbReference type="Gene3D" id="3.40.50.2000">
    <property type="entry name" value="Glycogen Phosphorylase B"/>
    <property type="match status" value="2"/>
</dbReference>
<evidence type="ECO:0000313" key="2">
    <source>
        <dbReference type="EMBL" id="NMX03394.1"/>
    </source>
</evidence>
<dbReference type="Proteomes" id="UP000575397">
    <property type="component" value="Unassembled WGS sequence"/>
</dbReference>
<dbReference type="AlphaFoldDB" id="A0A7Y0UTE2"/>
<organism evidence="2 3">
    <name type="scientific">Mobiluncus mulieris</name>
    <dbReference type="NCBI Taxonomy" id="2052"/>
    <lineage>
        <taxon>Bacteria</taxon>
        <taxon>Bacillati</taxon>
        <taxon>Actinomycetota</taxon>
        <taxon>Actinomycetes</taxon>
        <taxon>Actinomycetales</taxon>
        <taxon>Actinomycetaceae</taxon>
        <taxon>Mobiluncus</taxon>
    </lineage>
</organism>
<sequence>MNILMVVGKASHSMGTFVASLSGVLSLQNEDDISIIAEPTTAKHYRLQRVLPLWVIPTWKPHLIRSNLSRIKRARAAIAAADVVHAHGRSAAIYVMLLTAFMPSRPPVLVSLYELADERQDTLASKLFFRWLGTKASRLTGSSLNLAATIDAQISTDASVSFLVSPRVEKLRANPLSNRRQRVERWAQLAQSERLKNRGQLVLVVGSVEAEKRLDLFVKAMEKVTYPATAVVVGDGNPQLLAQLRSQGTDAQVSFLGWRKNLDVWYEAASVLVVTSQWESLGFVAQEAMSQGLPVVAEPVGRLRDILLSTRDATELARGDSVNLPSESGVGGLLVHAANVEETAAAITRLLSEPELWYEKQAEARQRSWDWPTIADISRKWLQYYRQAIANTTKSRRVLESQPAPHEPDPSPANPAKVGM</sequence>
<reference evidence="2 3" key="1">
    <citation type="submission" date="2020-04" db="EMBL/GenBank/DDBJ databases">
        <title>Antimicrobial susceptibility and clonality of vaginal-derived multi-drug resistant Mobiluncus isolates in China.</title>
        <authorList>
            <person name="Zhang X."/>
        </authorList>
    </citation>
    <scope>NUCLEOTIDE SEQUENCE [LARGE SCALE GENOMIC DNA]</scope>
    <source>
        <strain evidence="2 3">12</strain>
    </source>
</reference>